<name>A0A9N9DBQ7_FUNMO</name>
<comment type="caution">
    <text evidence="1">The sequence shown here is derived from an EMBL/GenBank/DDBJ whole genome shotgun (WGS) entry which is preliminary data.</text>
</comment>
<accession>A0A9N9DBQ7</accession>
<dbReference type="AlphaFoldDB" id="A0A9N9DBQ7"/>
<keyword evidence="2" id="KW-1185">Reference proteome</keyword>
<reference evidence="1" key="1">
    <citation type="submission" date="2021-06" db="EMBL/GenBank/DDBJ databases">
        <authorList>
            <person name="Kallberg Y."/>
            <person name="Tangrot J."/>
            <person name="Rosling A."/>
        </authorList>
    </citation>
    <scope>NUCLEOTIDE SEQUENCE</scope>
    <source>
        <strain evidence="1">87-6 pot B 2015</strain>
    </source>
</reference>
<sequence length="94" mass="10603">MIVKELIPAYKSVTFGNKSSAGTLPVKLSMADKQALAFENIETKCQKIPYNQKVKQDLRRKLFFTEVSDSKINKAFDIQISELSLEAILMGFSE</sequence>
<evidence type="ECO:0000313" key="1">
    <source>
        <dbReference type="EMBL" id="CAG8630465.1"/>
    </source>
</evidence>
<feature type="non-terminal residue" evidence="1">
    <location>
        <position position="1"/>
    </location>
</feature>
<dbReference type="Proteomes" id="UP000789375">
    <property type="component" value="Unassembled WGS sequence"/>
</dbReference>
<proteinExistence type="predicted"/>
<evidence type="ECO:0000313" key="2">
    <source>
        <dbReference type="Proteomes" id="UP000789375"/>
    </source>
</evidence>
<dbReference type="EMBL" id="CAJVPP010003489">
    <property type="protein sequence ID" value="CAG8630465.1"/>
    <property type="molecule type" value="Genomic_DNA"/>
</dbReference>
<protein>
    <submittedName>
        <fullName evidence="1">14786_t:CDS:1</fullName>
    </submittedName>
</protein>
<organism evidence="1 2">
    <name type="scientific">Funneliformis mosseae</name>
    <name type="common">Endomycorrhizal fungus</name>
    <name type="synonym">Glomus mosseae</name>
    <dbReference type="NCBI Taxonomy" id="27381"/>
    <lineage>
        <taxon>Eukaryota</taxon>
        <taxon>Fungi</taxon>
        <taxon>Fungi incertae sedis</taxon>
        <taxon>Mucoromycota</taxon>
        <taxon>Glomeromycotina</taxon>
        <taxon>Glomeromycetes</taxon>
        <taxon>Glomerales</taxon>
        <taxon>Glomeraceae</taxon>
        <taxon>Funneliformis</taxon>
    </lineage>
</organism>
<gene>
    <name evidence="1" type="ORF">FMOSSE_LOCUS10457</name>
</gene>